<dbReference type="RefSeq" id="XP_066915669.1">
    <property type="nucleotide sequence ID" value="XM_067059568.1"/>
</dbReference>
<name>A0A7M5VC76_9CNID</name>
<evidence type="ECO:0000313" key="2">
    <source>
        <dbReference type="EnsemblMetazoa" id="CLYHEMP007719.1"/>
    </source>
</evidence>
<dbReference type="GeneID" id="136802803"/>
<organism evidence="2 3">
    <name type="scientific">Clytia hemisphaerica</name>
    <dbReference type="NCBI Taxonomy" id="252671"/>
    <lineage>
        <taxon>Eukaryota</taxon>
        <taxon>Metazoa</taxon>
        <taxon>Cnidaria</taxon>
        <taxon>Hydrozoa</taxon>
        <taxon>Hydroidolina</taxon>
        <taxon>Leptothecata</taxon>
        <taxon>Obeliida</taxon>
        <taxon>Clytiidae</taxon>
        <taxon>Clytia</taxon>
    </lineage>
</organism>
<accession>A0A7M5VC76</accession>
<evidence type="ECO:0000256" key="1">
    <source>
        <dbReference type="SAM" id="MobiDB-lite"/>
    </source>
</evidence>
<dbReference type="EnsemblMetazoa" id="CLYHEMT007719.1">
    <property type="protein sequence ID" value="CLYHEMP007719.1"/>
    <property type="gene ID" value="CLYHEMG007719"/>
</dbReference>
<evidence type="ECO:0000313" key="3">
    <source>
        <dbReference type="Proteomes" id="UP000594262"/>
    </source>
</evidence>
<protein>
    <submittedName>
        <fullName evidence="2">Uncharacterized protein</fullName>
    </submittedName>
</protein>
<sequence length="307" mass="34671">MSSIHAVGDEEYETLVALAKKTFAVPVKARSKIQKNAVIKFWRSNGKFTAEEDVLYYKGKKVIKKSQIKAIVDNLNKDKPAGYKKIYTRVKDDFAGLSQKQVRDIKSKIAEQKKRDEQCPPSMCVLDQSNMQENDIQHSKKEPTDSLYENSMGESDQNTLLPREVYSSGNTLSGASMCINEQKATIEPPSKIRIKEEVDPDQMSMVDNAASLSYREWTVRHKDRFYKCKFTVEPIINDPYQNLPYSHNNVDQNVTRAILDDVSGEISRHLNDNVNNETISSGDSIPGGGISNYLGEDITMVQPSSYL</sequence>
<dbReference type="Proteomes" id="UP000594262">
    <property type="component" value="Unplaced"/>
</dbReference>
<feature type="region of interest" description="Disordered" evidence="1">
    <location>
        <begin position="131"/>
        <end position="155"/>
    </location>
</feature>
<feature type="compositionally biased region" description="Basic and acidic residues" evidence="1">
    <location>
        <begin position="135"/>
        <end position="144"/>
    </location>
</feature>
<reference evidence="2" key="1">
    <citation type="submission" date="2021-01" db="UniProtKB">
        <authorList>
            <consortium name="EnsemblMetazoa"/>
        </authorList>
    </citation>
    <scope>IDENTIFICATION</scope>
</reference>
<proteinExistence type="predicted"/>
<keyword evidence="3" id="KW-1185">Reference proteome</keyword>
<dbReference type="AlphaFoldDB" id="A0A7M5VC76"/>